<sequence length="97" mass="10887">MKATDYELSRMRELVSRYPLAQKIRGELIFGALDDEGRLDVATPFFEDEGYEQLKACGLRDALISLLDDLMVERSSQDTEFAWDGVLKLGSGKVVLA</sequence>
<accession>A0ABZ0Y6U2</accession>
<name>A0ABZ0Y6U2_9GAMM</name>
<protein>
    <submittedName>
        <fullName evidence="1">Uncharacterized protein</fullName>
    </submittedName>
</protein>
<keyword evidence="2" id="KW-1185">Reference proteome</keyword>
<evidence type="ECO:0000313" key="1">
    <source>
        <dbReference type="EMBL" id="WQH07769.1"/>
    </source>
</evidence>
<gene>
    <name evidence="1" type="ORF">SR908_09685</name>
</gene>
<evidence type="ECO:0000313" key="2">
    <source>
        <dbReference type="Proteomes" id="UP001321908"/>
    </source>
</evidence>
<organism evidence="1 2">
    <name type="scientific">Chromohalobacter canadensis</name>
    <dbReference type="NCBI Taxonomy" id="141389"/>
    <lineage>
        <taxon>Bacteria</taxon>
        <taxon>Pseudomonadati</taxon>
        <taxon>Pseudomonadota</taxon>
        <taxon>Gammaproteobacteria</taxon>
        <taxon>Oceanospirillales</taxon>
        <taxon>Halomonadaceae</taxon>
        <taxon>Chromohalobacter</taxon>
    </lineage>
</organism>
<dbReference type="Proteomes" id="UP001321908">
    <property type="component" value="Chromosome"/>
</dbReference>
<reference evidence="1 2" key="1">
    <citation type="submission" date="2023-11" db="EMBL/GenBank/DDBJ databases">
        <title>MicrobeMod: A computational toolkit for identifying prokaryotic methylation and restriction-modification with nanopore sequencing.</title>
        <authorList>
            <person name="Crits-Christoph A."/>
            <person name="Kang S.C."/>
            <person name="Lee H."/>
            <person name="Ostrov N."/>
        </authorList>
    </citation>
    <scope>NUCLEOTIDE SEQUENCE [LARGE SCALE GENOMIC DNA]</scope>
    <source>
        <strain evidence="1 2">ATCC 43984</strain>
    </source>
</reference>
<dbReference type="EMBL" id="CP140151">
    <property type="protein sequence ID" value="WQH07769.1"/>
    <property type="molecule type" value="Genomic_DNA"/>
</dbReference>
<dbReference type="RefSeq" id="WP_246925961.1">
    <property type="nucleotide sequence ID" value="NZ_CP140151.1"/>
</dbReference>
<proteinExistence type="predicted"/>